<accession>A0A0R3QPK5</accession>
<reference evidence="1 2" key="2">
    <citation type="submission" date="2018-11" db="EMBL/GenBank/DDBJ databases">
        <authorList>
            <consortium name="Pathogen Informatics"/>
        </authorList>
    </citation>
    <scope>NUCLEOTIDE SEQUENCE [LARGE SCALE GENOMIC DNA]</scope>
</reference>
<evidence type="ECO:0000313" key="2">
    <source>
        <dbReference type="Proteomes" id="UP000280834"/>
    </source>
</evidence>
<proteinExistence type="predicted"/>
<gene>
    <name evidence="1" type="ORF">BTMF_LOCUS7691</name>
</gene>
<name>A0A0R3QPK5_9BILA</name>
<organism evidence="3">
    <name type="scientific">Brugia timori</name>
    <dbReference type="NCBI Taxonomy" id="42155"/>
    <lineage>
        <taxon>Eukaryota</taxon>
        <taxon>Metazoa</taxon>
        <taxon>Ecdysozoa</taxon>
        <taxon>Nematoda</taxon>
        <taxon>Chromadorea</taxon>
        <taxon>Rhabditida</taxon>
        <taxon>Spirurina</taxon>
        <taxon>Spiruromorpha</taxon>
        <taxon>Filarioidea</taxon>
        <taxon>Onchocercidae</taxon>
        <taxon>Brugia</taxon>
    </lineage>
</organism>
<dbReference type="Proteomes" id="UP000280834">
    <property type="component" value="Unassembled WGS sequence"/>
</dbReference>
<keyword evidence="2" id="KW-1185">Reference proteome</keyword>
<dbReference type="WBParaSite" id="BTMF_0000964001-mRNA-1">
    <property type="protein sequence ID" value="BTMF_0000964001-mRNA-1"/>
    <property type="gene ID" value="BTMF_0000964001"/>
</dbReference>
<evidence type="ECO:0000313" key="3">
    <source>
        <dbReference type="WBParaSite" id="BTMF_0000964001-mRNA-1"/>
    </source>
</evidence>
<evidence type="ECO:0000313" key="1">
    <source>
        <dbReference type="EMBL" id="VDO25485.1"/>
    </source>
</evidence>
<reference evidence="3" key="1">
    <citation type="submission" date="2017-02" db="UniProtKB">
        <authorList>
            <consortium name="WormBaseParasite"/>
        </authorList>
    </citation>
    <scope>IDENTIFICATION</scope>
</reference>
<protein>
    <submittedName>
        <fullName evidence="3">Transposase</fullName>
    </submittedName>
</protein>
<dbReference type="EMBL" id="UZAG01016053">
    <property type="protein sequence ID" value="VDO25485.1"/>
    <property type="molecule type" value="Genomic_DNA"/>
</dbReference>
<dbReference type="AlphaFoldDB" id="A0A0R3QPK5"/>
<sequence>MDQDQMVIRAGIVVKHASIAAKVSLQVALQRHKHKGIGARMSR</sequence>